<evidence type="ECO:0000259" key="1">
    <source>
        <dbReference type="Pfam" id="PF13468"/>
    </source>
</evidence>
<dbReference type="Gene3D" id="3.10.180.10">
    <property type="entry name" value="2,3-Dihydroxybiphenyl 1,2-Dioxygenase, domain 1"/>
    <property type="match status" value="1"/>
</dbReference>
<sequence>MKTAASASGPLASQVDHLVVVAASLAEGVQWCEDLLGITPGPGGEHGLMGTHNRLVPVTSALFPRTYLEIIAIHSGAPCARAEGAKRWFDMDDRELQLRLDKNGPQLAHFVASTTQAQAGVRALARLGLERGEVLPASRMTPQGLLEWQITVRHDGQRLFYGTLPTLIQWGAVHPTPGMAPSGITLQALQAQHPRPEVLRAAYAAIGLTDVEVMQGPPNLIATLQTPRGLLTLESRGI</sequence>
<organism evidence="2 3">
    <name type="scientific">Polaromonas jejuensis</name>
    <dbReference type="NCBI Taxonomy" id="457502"/>
    <lineage>
        <taxon>Bacteria</taxon>
        <taxon>Pseudomonadati</taxon>
        <taxon>Pseudomonadota</taxon>
        <taxon>Betaproteobacteria</taxon>
        <taxon>Burkholderiales</taxon>
        <taxon>Comamonadaceae</taxon>
        <taxon>Polaromonas</taxon>
    </lineage>
</organism>
<proteinExistence type="predicted"/>
<keyword evidence="3" id="KW-1185">Reference proteome</keyword>
<accession>A0ABW0QDC4</accession>
<protein>
    <submittedName>
        <fullName evidence="2">VOC family protein</fullName>
    </submittedName>
</protein>
<evidence type="ECO:0000313" key="3">
    <source>
        <dbReference type="Proteomes" id="UP001596084"/>
    </source>
</evidence>
<dbReference type="InterPro" id="IPR025870">
    <property type="entry name" value="Glyoxalase-like_dom"/>
</dbReference>
<evidence type="ECO:0000313" key="2">
    <source>
        <dbReference type="EMBL" id="MFC5522914.1"/>
    </source>
</evidence>
<dbReference type="RefSeq" id="WP_174548567.1">
    <property type="nucleotide sequence ID" value="NZ_JBHSMX010000060.1"/>
</dbReference>
<name>A0ABW0QDC4_9BURK</name>
<dbReference type="EMBL" id="JBHSMX010000060">
    <property type="protein sequence ID" value="MFC5522914.1"/>
    <property type="molecule type" value="Genomic_DNA"/>
</dbReference>
<comment type="caution">
    <text evidence="2">The sequence shown here is derived from an EMBL/GenBank/DDBJ whole genome shotgun (WGS) entry which is preliminary data.</text>
</comment>
<reference evidence="3" key="1">
    <citation type="journal article" date="2019" name="Int. J. Syst. Evol. Microbiol.">
        <title>The Global Catalogue of Microorganisms (GCM) 10K type strain sequencing project: providing services to taxonomists for standard genome sequencing and annotation.</title>
        <authorList>
            <consortium name="The Broad Institute Genomics Platform"/>
            <consortium name="The Broad Institute Genome Sequencing Center for Infectious Disease"/>
            <person name="Wu L."/>
            <person name="Ma J."/>
        </authorList>
    </citation>
    <scope>NUCLEOTIDE SEQUENCE [LARGE SCALE GENOMIC DNA]</scope>
    <source>
        <strain evidence="3">CGMCC 4.7277</strain>
    </source>
</reference>
<gene>
    <name evidence="2" type="ORF">ACFPP7_18655</name>
</gene>
<dbReference type="InterPro" id="IPR029068">
    <property type="entry name" value="Glyas_Bleomycin-R_OHBP_Dase"/>
</dbReference>
<dbReference type="Pfam" id="PF13468">
    <property type="entry name" value="Glyoxalase_3"/>
    <property type="match status" value="1"/>
</dbReference>
<dbReference type="Proteomes" id="UP001596084">
    <property type="component" value="Unassembled WGS sequence"/>
</dbReference>
<feature type="domain" description="Glyoxalase-like" evidence="1">
    <location>
        <begin position="15"/>
        <end position="206"/>
    </location>
</feature>